<evidence type="ECO:0000256" key="1">
    <source>
        <dbReference type="SAM" id="Coils"/>
    </source>
</evidence>
<feature type="compositionally biased region" description="Basic and acidic residues" evidence="2">
    <location>
        <begin position="499"/>
        <end position="512"/>
    </location>
</feature>
<feature type="region of interest" description="Disordered" evidence="2">
    <location>
        <begin position="1086"/>
        <end position="1418"/>
    </location>
</feature>
<protein>
    <recommendedName>
        <fullName evidence="5">KIAA1522</fullName>
    </recommendedName>
</protein>
<feature type="compositionally biased region" description="Polar residues" evidence="2">
    <location>
        <begin position="636"/>
        <end position="654"/>
    </location>
</feature>
<keyword evidence="1" id="KW-0175">Coiled coil</keyword>
<organism evidence="3 4">
    <name type="scientific">Anabas testudineus</name>
    <name type="common">Climbing perch</name>
    <name type="synonym">Anthias testudineus</name>
    <dbReference type="NCBI Taxonomy" id="64144"/>
    <lineage>
        <taxon>Eukaryota</taxon>
        <taxon>Metazoa</taxon>
        <taxon>Chordata</taxon>
        <taxon>Craniata</taxon>
        <taxon>Vertebrata</taxon>
        <taxon>Euteleostomi</taxon>
        <taxon>Actinopterygii</taxon>
        <taxon>Neopterygii</taxon>
        <taxon>Teleostei</taxon>
        <taxon>Neoteleostei</taxon>
        <taxon>Acanthomorphata</taxon>
        <taxon>Anabantaria</taxon>
        <taxon>Anabantiformes</taxon>
        <taxon>Anabantoidei</taxon>
        <taxon>Anabantidae</taxon>
        <taxon>Anabas</taxon>
    </lineage>
</organism>
<feature type="compositionally biased region" description="Low complexity" evidence="2">
    <location>
        <begin position="670"/>
        <end position="681"/>
    </location>
</feature>
<feature type="compositionally biased region" description="Pro residues" evidence="2">
    <location>
        <begin position="1120"/>
        <end position="1134"/>
    </location>
</feature>
<feature type="compositionally biased region" description="Polar residues" evidence="2">
    <location>
        <begin position="1306"/>
        <end position="1319"/>
    </location>
</feature>
<feature type="compositionally biased region" description="Low complexity" evidence="2">
    <location>
        <begin position="192"/>
        <end position="201"/>
    </location>
</feature>
<feature type="region of interest" description="Disordered" evidence="2">
    <location>
        <begin position="65"/>
        <end position="107"/>
    </location>
</feature>
<feature type="compositionally biased region" description="Low complexity" evidence="2">
    <location>
        <begin position="978"/>
        <end position="991"/>
    </location>
</feature>
<feature type="region of interest" description="Disordered" evidence="2">
    <location>
        <begin position="968"/>
        <end position="1002"/>
    </location>
</feature>
<dbReference type="PANTHER" id="PTHR23039:SF6">
    <property type="entry name" value="SIMILAR TO MKIAA1522 PROTEIN"/>
    <property type="match status" value="1"/>
</dbReference>
<evidence type="ECO:0000313" key="3">
    <source>
        <dbReference type="Ensembl" id="ENSATEP00000008191.1"/>
    </source>
</evidence>
<feature type="region of interest" description="Disordered" evidence="2">
    <location>
        <begin position="756"/>
        <end position="792"/>
    </location>
</feature>
<feature type="compositionally biased region" description="Polar residues" evidence="2">
    <location>
        <begin position="558"/>
        <end position="571"/>
    </location>
</feature>
<name>A0A3Q1IX07_ANATE</name>
<dbReference type="GO" id="GO:0030154">
    <property type="term" value="P:cell differentiation"/>
    <property type="evidence" value="ECO:0007669"/>
    <property type="project" value="TreeGrafter"/>
</dbReference>
<dbReference type="Proteomes" id="UP000265040">
    <property type="component" value="Chromosome 12"/>
</dbReference>
<dbReference type="InParanoid" id="A0A3Q1IX07"/>
<feature type="compositionally biased region" description="Polar residues" evidence="2">
    <location>
        <begin position="202"/>
        <end position="212"/>
    </location>
</feature>
<evidence type="ECO:0008006" key="5">
    <source>
        <dbReference type="Google" id="ProtNLM"/>
    </source>
</evidence>
<reference evidence="3" key="1">
    <citation type="submission" date="2021-04" db="EMBL/GenBank/DDBJ databases">
        <authorList>
            <consortium name="Wellcome Sanger Institute Data Sharing"/>
        </authorList>
    </citation>
    <scope>NUCLEOTIDE SEQUENCE [LARGE SCALE GENOMIC DNA]</scope>
</reference>
<feature type="compositionally biased region" description="Basic and acidic residues" evidence="2">
    <location>
        <begin position="544"/>
        <end position="553"/>
    </location>
</feature>
<dbReference type="GeneTree" id="ENSGT00940000170349"/>
<feature type="compositionally biased region" description="Low complexity" evidence="2">
    <location>
        <begin position="437"/>
        <end position="462"/>
    </location>
</feature>
<feature type="compositionally biased region" description="Pro residues" evidence="2">
    <location>
        <begin position="713"/>
        <end position="728"/>
    </location>
</feature>
<reference evidence="3" key="3">
    <citation type="submission" date="2025-09" db="UniProtKB">
        <authorList>
            <consortium name="Ensembl"/>
        </authorList>
    </citation>
    <scope>IDENTIFICATION</scope>
</reference>
<feature type="region of interest" description="Disordered" evidence="2">
    <location>
        <begin position="383"/>
        <end position="730"/>
    </location>
</feature>
<feature type="compositionally biased region" description="Low complexity" evidence="2">
    <location>
        <begin position="1205"/>
        <end position="1214"/>
    </location>
</feature>
<dbReference type="OrthoDB" id="9948858at2759"/>
<evidence type="ECO:0000313" key="4">
    <source>
        <dbReference type="Proteomes" id="UP000265040"/>
    </source>
</evidence>
<feature type="compositionally biased region" description="Low complexity" evidence="2">
    <location>
        <begin position="584"/>
        <end position="598"/>
    </location>
</feature>
<feature type="compositionally biased region" description="Polar residues" evidence="2">
    <location>
        <begin position="1439"/>
        <end position="1459"/>
    </location>
</feature>
<accession>A0A3Q1IX07</accession>
<feature type="compositionally biased region" description="Polar residues" evidence="2">
    <location>
        <begin position="1242"/>
        <end position="1260"/>
    </location>
</feature>
<feature type="compositionally biased region" description="Basic residues" evidence="2">
    <location>
        <begin position="220"/>
        <end position="229"/>
    </location>
</feature>
<feature type="compositionally biased region" description="Basic and acidic residues" evidence="2">
    <location>
        <begin position="264"/>
        <end position="275"/>
    </location>
</feature>
<feature type="compositionally biased region" description="Low complexity" evidence="2">
    <location>
        <begin position="482"/>
        <end position="491"/>
    </location>
</feature>
<feature type="compositionally biased region" description="Pro residues" evidence="2">
    <location>
        <begin position="1286"/>
        <end position="1297"/>
    </location>
</feature>
<dbReference type="Ensembl" id="ENSATET00000008332.3">
    <property type="protein sequence ID" value="ENSATEP00000008191.1"/>
    <property type="gene ID" value="ENSATEG00000005770.3"/>
</dbReference>
<feature type="compositionally biased region" description="Basic and acidic residues" evidence="2">
    <location>
        <begin position="467"/>
        <end position="481"/>
    </location>
</feature>
<feature type="compositionally biased region" description="Low complexity" evidence="2">
    <location>
        <begin position="1086"/>
        <end position="1099"/>
    </location>
</feature>
<feature type="compositionally biased region" description="Polar residues" evidence="2">
    <location>
        <begin position="764"/>
        <end position="779"/>
    </location>
</feature>
<feature type="compositionally biased region" description="Low complexity" evidence="2">
    <location>
        <begin position="386"/>
        <end position="430"/>
    </location>
</feature>
<feature type="compositionally biased region" description="Gly residues" evidence="2">
    <location>
        <begin position="77"/>
        <end position="86"/>
    </location>
</feature>
<feature type="compositionally biased region" description="Pro residues" evidence="2">
    <location>
        <begin position="1215"/>
        <end position="1230"/>
    </location>
</feature>
<feature type="compositionally biased region" description="Basic and acidic residues" evidence="2">
    <location>
        <begin position="607"/>
        <end position="632"/>
    </location>
</feature>
<feature type="region of interest" description="Disordered" evidence="2">
    <location>
        <begin position="1018"/>
        <end position="1066"/>
    </location>
</feature>
<dbReference type="PANTHER" id="PTHR23039">
    <property type="entry name" value="NANCE-HORAN SYNDROME PROTEIN"/>
    <property type="match status" value="1"/>
</dbReference>
<feature type="region of interest" description="Disordered" evidence="2">
    <location>
        <begin position="1438"/>
        <end position="1527"/>
    </location>
</feature>
<feature type="region of interest" description="Disordered" evidence="2">
    <location>
        <begin position="23"/>
        <end position="42"/>
    </location>
</feature>
<feature type="coiled-coil region" evidence="1">
    <location>
        <begin position="804"/>
        <end position="877"/>
    </location>
</feature>
<feature type="compositionally biased region" description="Low complexity" evidence="2">
    <location>
        <begin position="1332"/>
        <end position="1379"/>
    </location>
</feature>
<feature type="compositionally biased region" description="Basic residues" evidence="2">
    <location>
        <begin position="26"/>
        <end position="35"/>
    </location>
</feature>
<sequence length="1527" mass="163373">MSNRDSLGFGDLLPQDVVEIFAQEKHNKRGRKKRSNSLGRALGWLKGKKRKDLSANGQRLGLGPALDLALDGHPAGNQGGHRGGQKSGRQSHLHGNSYAVPKRDGEDKILGPPLLQENVFIESSRPKYLEDLHTEALEGLKMMQQEEINTGVEFQDNESTISTVTVQTDGEGGGFTTDSTIPDTSSVVSVQSSVSTRSSRSGLTRQASTFRPLNSGKKSDKARRGRHRKTVAGIPQHVQREMGLDRVGWTLTQKLDEEQLYNGETDHSTTSDRPQRTARSPGTSAGLRGIKIMQPLKKNQIEQLGAPRAGHRDDLALLHRLGPDLSGEQRPRSLAVPWMTTDNSPQQELPSPVMSMSPQAAYMSKIIPNAVLPPSIEVVEISRGQSRSSLRTVSKSSLLLSSPAPSRASSRASSSRTRSSRASTITSASRYNPPNVSDSSCWSNSDSDTLVSDSSTISSSSTPRQKRSQDGDASAREDKVSVHSSVSKASKCTSNGKVISKEDKDERKKEGQFVRSLSVMKPKRAPPPPSRSYSLHNKTKRRSRDLAEIRVKSGESPLKSSSGEGNENKSQYPPKIDSPSYHADTSSLDDSTGSGSFSPFKSQLQALKEEKAAKVEEMASKDAPHEKQDYKLSKVISPSSGYSSQDALSPYSSSPKHKKGLLAKLQKLFPASTSAGSAPSPEKTKSTGDPKLDSVDTVTVNPAVRTLRDLFNIPPPPKVHAPPPPPPEVWAYSKRSFELLLGPPAPDNLYAIIKKNPKDRRQQRQSPSASTEGSVNSLVTERKHKTPTPTVESINGSVHVLETTRVQESEIMNAENRKENMERLAQNVDLNGNAKMTEKDDKVKVSDILNGMLIKAVEKREERLAAIREEAKKTTQAADVKTNMDTLPAMSLVHISPSTSSAAVHHTLQQTTQLTSVQTVVSPASSWPPPPSPLMGQIGVRGPDEIDFPLPPPPLFGAAELVIPVQVPPERSVPGGDSSTTTSVTAVAPPSLTIPPPPPYTAPPPPLKAVSPPMTKKLSTEVFPPPPIEFAPPTSTEVSPPPPKGFAPPTSTEVSPPPPKESTLLIQEVSCPPVKDISSTLVKIVSPSPVIEISPPEVSLLPPKQSSTESSVEAIHVSQLPPPPSIPPPPPLPSQPQVADRDIEPPQENIQSKPENDPVSCSSIVTTPQSIPPPPSTELLHQPQFVPANTDSPATQEAPPSKVSVQPAPEASQQPAPPPPVNIPLPPPLPVHGLGSIKQKPSLASTENQSQQLTSVPNTTQKEEPTPIVTPSLLQMVKLRAVNSSPEPPKAQEPPQPEVIIRKKVPSSQVPTPSASGETPQKPIRKSLIMISPTSTSPPVTFTSQSALPKSQPVAVAPASSSTAPSPTKTSSSATAIPSMNLQEAIRLRTAVRSKESPASRLSLHSPTSPIDVHKSPSSTASFIFSKSNRKVVIETKPASDSTAALQKNQGVSSVSKVPSETELLKTGVKVPPPVAKKPKTKCKENETGEEVEQTAGQDGDQESNMDAAVRTNGTAGTVEEGEMAST</sequence>
<feature type="region of interest" description="Disordered" evidence="2">
    <location>
        <begin position="258"/>
        <end position="286"/>
    </location>
</feature>
<feature type="region of interest" description="Disordered" evidence="2">
    <location>
        <begin position="192"/>
        <end position="229"/>
    </location>
</feature>
<evidence type="ECO:0000256" key="2">
    <source>
        <dbReference type="SAM" id="MobiDB-lite"/>
    </source>
</evidence>
<dbReference type="RefSeq" id="XP_026209663.1">
    <property type="nucleotide sequence ID" value="XM_026353878.1"/>
</dbReference>
<feature type="compositionally biased region" description="Basic and acidic residues" evidence="2">
    <location>
        <begin position="682"/>
        <end position="694"/>
    </location>
</feature>
<dbReference type="GeneID" id="113158159"/>
<proteinExistence type="predicted"/>
<dbReference type="OMA" id="VVNIFAH"/>
<reference evidence="3" key="2">
    <citation type="submission" date="2025-08" db="UniProtKB">
        <authorList>
            <consortium name="Ensembl"/>
        </authorList>
    </citation>
    <scope>IDENTIFICATION</scope>
</reference>
<keyword evidence="4" id="KW-1185">Reference proteome</keyword>
<feature type="compositionally biased region" description="Pro residues" evidence="2">
    <location>
        <begin position="992"/>
        <end position="1002"/>
    </location>
</feature>